<dbReference type="PANTHER" id="PTHR37318:SF1">
    <property type="entry name" value="BSL7504 PROTEIN"/>
    <property type="match status" value="1"/>
</dbReference>
<dbReference type="InterPro" id="IPR036388">
    <property type="entry name" value="WH-like_DNA-bd_sf"/>
</dbReference>
<name>A0A2C4HA03_9BACI</name>
<dbReference type="Gene3D" id="1.10.10.10">
    <property type="entry name" value="Winged helix-like DNA-binding domain superfamily/Winged helix DNA-binding domain"/>
    <property type="match status" value="1"/>
</dbReference>
<evidence type="ECO:0000313" key="3">
    <source>
        <dbReference type="Proteomes" id="UP000220045"/>
    </source>
</evidence>
<accession>A0A2C4HA03</accession>
<organism evidence="2 3">
    <name type="scientific">Bacillus wiedmannii</name>
    <dbReference type="NCBI Taxonomy" id="1890302"/>
    <lineage>
        <taxon>Bacteria</taxon>
        <taxon>Bacillati</taxon>
        <taxon>Bacillota</taxon>
        <taxon>Bacilli</taxon>
        <taxon>Bacillales</taxon>
        <taxon>Bacillaceae</taxon>
        <taxon>Bacillus</taxon>
        <taxon>Bacillus cereus group</taxon>
    </lineage>
</organism>
<gene>
    <name evidence="2" type="ORF">CN684_00800</name>
</gene>
<evidence type="ECO:0000259" key="1">
    <source>
        <dbReference type="Pfam" id="PF13601"/>
    </source>
</evidence>
<protein>
    <submittedName>
        <fullName evidence="2">Transcriptional regulator</fullName>
    </submittedName>
</protein>
<dbReference type="EMBL" id="NUEL01000003">
    <property type="protein sequence ID" value="PEJ11529.1"/>
    <property type="molecule type" value="Genomic_DNA"/>
</dbReference>
<evidence type="ECO:0000313" key="2">
    <source>
        <dbReference type="EMBL" id="PEJ11529.1"/>
    </source>
</evidence>
<comment type="caution">
    <text evidence="2">The sequence shown here is derived from an EMBL/GenBank/DDBJ whole genome shotgun (WGS) entry which is preliminary data.</text>
</comment>
<dbReference type="Pfam" id="PF13601">
    <property type="entry name" value="HTH_34"/>
    <property type="match status" value="1"/>
</dbReference>
<dbReference type="RefSeq" id="WP_098092600.1">
    <property type="nucleotide sequence ID" value="NZ_NUEL01000003.1"/>
</dbReference>
<dbReference type="InterPro" id="IPR036390">
    <property type="entry name" value="WH_DNA-bd_sf"/>
</dbReference>
<dbReference type="SUPFAM" id="SSF46785">
    <property type="entry name" value="Winged helix' DNA-binding domain"/>
    <property type="match status" value="1"/>
</dbReference>
<reference evidence="2 3" key="1">
    <citation type="submission" date="2017-09" db="EMBL/GenBank/DDBJ databases">
        <title>Large-scale bioinformatics analysis of Bacillus genomes uncovers conserved roles of natural products in bacterial physiology.</title>
        <authorList>
            <consortium name="Agbiome Team Llc"/>
            <person name="Bleich R.M."/>
            <person name="Grubbs K.J."/>
            <person name="Santa Maria K.C."/>
            <person name="Allen S.E."/>
            <person name="Farag S."/>
            <person name="Shank E.A."/>
            <person name="Bowers A."/>
        </authorList>
    </citation>
    <scope>NUCLEOTIDE SEQUENCE [LARGE SCALE GENOMIC DNA]</scope>
    <source>
        <strain evidence="2 3">AFS004017</strain>
    </source>
</reference>
<feature type="domain" description="Winged helix DNA-binding" evidence="1">
    <location>
        <begin position="15"/>
        <end position="93"/>
    </location>
</feature>
<dbReference type="InterPro" id="IPR027395">
    <property type="entry name" value="WH_DNA-bd_dom"/>
</dbReference>
<dbReference type="AlphaFoldDB" id="A0A2C4HA03"/>
<dbReference type="PANTHER" id="PTHR37318">
    <property type="entry name" value="BSL7504 PROTEIN"/>
    <property type="match status" value="1"/>
</dbReference>
<dbReference type="Proteomes" id="UP000220045">
    <property type="component" value="Unassembled WGS sequence"/>
</dbReference>
<proteinExistence type="predicted"/>
<sequence length="96" mass="10853">MSNVNNLNDLIHAKIRLGIMSLLMIYEECDFTYLKKSLSVTDGNLGSHLKKLEDAEYVVITKTFISKKPKTIVKITNLGADAYKEYISTIEAILKK</sequence>